<sequence length="154" mass="17196">MQYASRNEALGFAARTRRNLECIDAAYEAGDAVHPTTQLVVSLLGLVVVPHERNLVKQLGVMSLASLQAGGWPQWTFELQICETLAQLFRHLRNAIAHGRFSFNSDSTDISDVVISVEDYRPGQDAPYWRATISAVDLKDFCLRFIDLVEQTLG</sequence>
<accession>A0ABM7Q1Q6</accession>
<evidence type="ECO:0000313" key="2">
    <source>
        <dbReference type="EMBL" id="BCT91151.1"/>
    </source>
</evidence>
<protein>
    <recommendedName>
        <fullName evidence="1">pEK499-p136 HEPN domain-containing protein</fullName>
    </recommendedName>
</protein>
<name>A0ABM7Q1Q6_9GAMM</name>
<evidence type="ECO:0000313" key="3">
    <source>
        <dbReference type="Proteomes" id="UP000681317"/>
    </source>
</evidence>
<dbReference type="EMBL" id="AP024545">
    <property type="protein sequence ID" value="BCT91151.1"/>
    <property type="molecule type" value="Genomic_DNA"/>
</dbReference>
<evidence type="ECO:0000259" key="1">
    <source>
        <dbReference type="Pfam" id="PF18736"/>
    </source>
</evidence>
<dbReference type="InterPro" id="IPR041318">
    <property type="entry name" value="pEK499_p136"/>
</dbReference>
<dbReference type="Proteomes" id="UP000681317">
    <property type="component" value="Chromosome"/>
</dbReference>
<reference evidence="2 3" key="1">
    <citation type="submission" date="2021-03" db="EMBL/GenBank/DDBJ databases">
        <title>Complete Genome Sequences of Two Lysobacter Strains Isolated from Sea Water (Lysobacter caseinilyticus) and Soil (Lysobacter helvus) in South Korea.</title>
        <authorList>
            <person name="Watanabe Y."/>
            <person name="Arakawa K."/>
        </authorList>
    </citation>
    <scope>NUCLEOTIDE SEQUENCE [LARGE SCALE GENOMIC DNA]</scope>
    <source>
        <strain evidence="2 3">KVB24</strain>
    </source>
</reference>
<organism evidence="2 3">
    <name type="scientific">Noviluteimonas caseinilytica</name>
    <dbReference type="NCBI Taxonomy" id="2675101"/>
    <lineage>
        <taxon>Bacteria</taxon>
        <taxon>Pseudomonadati</taxon>
        <taxon>Pseudomonadota</taxon>
        <taxon>Gammaproteobacteria</taxon>
        <taxon>Lysobacterales</taxon>
        <taxon>Lysobacteraceae</taxon>
        <taxon>Noviluteimonas</taxon>
    </lineage>
</organism>
<dbReference type="RefSeq" id="WP_213435178.1">
    <property type="nucleotide sequence ID" value="NZ_AP024545.1"/>
</dbReference>
<dbReference type="Pfam" id="PF18736">
    <property type="entry name" value="pEK499_p136"/>
    <property type="match status" value="1"/>
</dbReference>
<proteinExistence type="predicted"/>
<keyword evidence="3" id="KW-1185">Reference proteome</keyword>
<feature type="domain" description="pEK499-p136 HEPN" evidence="1">
    <location>
        <begin position="11"/>
        <end position="152"/>
    </location>
</feature>
<gene>
    <name evidence="2" type="ORF">LYSCAS_01750</name>
</gene>